<dbReference type="EMBL" id="BRPK01000001">
    <property type="protein sequence ID" value="GLB33259.1"/>
    <property type="molecule type" value="Genomic_DNA"/>
</dbReference>
<proteinExistence type="predicted"/>
<name>A0A9P3PCS6_LYOSH</name>
<organism evidence="1 2">
    <name type="scientific">Lyophyllum shimeji</name>
    <name type="common">Hon-shimeji</name>
    <name type="synonym">Tricholoma shimeji</name>
    <dbReference type="NCBI Taxonomy" id="47721"/>
    <lineage>
        <taxon>Eukaryota</taxon>
        <taxon>Fungi</taxon>
        <taxon>Dikarya</taxon>
        <taxon>Basidiomycota</taxon>
        <taxon>Agaricomycotina</taxon>
        <taxon>Agaricomycetes</taxon>
        <taxon>Agaricomycetidae</taxon>
        <taxon>Agaricales</taxon>
        <taxon>Tricholomatineae</taxon>
        <taxon>Lyophyllaceae</taxon>
        <taxon>Lyophyllum</taxon>
    </lineage>
</organism>
<protein>
    <submittedName>
        <fullName evidence="1">Uncharacterized protein</fullName>
    </submittedName>
</protein>
<evidence type="ECO:0000313" key="2">
    <source>
        <dbReference type="Proteomes" id="UP001063166"/>
    </source>
</evidence>
<accession>A0A9P3PCS6</accession>
<reference evidence="1" key="1">
    <citation type="submission" date="2022-07" db="EMBL/GenBank/DDBJ databases">
        <title>The genome of Lyophyllum shimeji provides insight into the initial evolution of ectomycorrhizal fungal genome.</title>
        <authorList>
            <person name="Kobayashi Y."/>
            <person name="Shibata T."/>
            <person name="Hirakawa H."/>
            <person name="Shigenobu S."/>
            <person name="Nishiyama T."/>
            <person name="Yamada A."/>
            <person name="Hasebe M."/>
            <person name="Kawaguchi M."/>
        </authorList>
    </citation>
    <scope>NUCLEOTIDE SEQUENCE</scope>
    <source>
        <strain evidence="1">AT787</strain>
    </source>
</reference>
<dbReference type="Proteomes" id="UP001063166">
    <property type="component" value="Unassembled WGS sequence"/>
</dbReference>
<gene>
    <name evidence="1" type="ORF">LshimejAT787_0101430</name>
</gene>
<comment type="caution">
    <text evidence="1">The sequence shown here is derived from an EMBL/GenBank/DDBJ whole genome shotgun (WGS) entry which is preliminary data.</text>
</comment>
<dbReference type="AlphaFoldDB" id="A0A9P3PCS6"/>
<evidence type="ECO:0000313" key="1">
    <source>
        <dbReference type="EMBL" id="GLB33259.1"/>
    </source>
</evidence>
<keyword evidence="2" id="KW-1185">Reference proteome</keyword>
<sequence length="72" mass="8311">MCTRCRTGDSIIVLDPRRPRRTIKDTLIQASLRTDWEALFDLHTVREQGSLQRRILGGSRTSYKYHPALGPE</sequence>